<keyword evidence="3" id="KW-0274">FAD</keyword>
<protein>
    <recommendedName>
        <fullName evidence="5">FAD-binding domain-containing protein</fullName>
    </recommendedName>
</protein>
<evidence type="ECO:0000256" key="4">
    <source>
        <dbReference type="ARBA" id="ARBA00023002"/>
    </source>
</evidence>
<dbReference type="Gene3D" id="3.50.50.60">
    <property type="entry name" value="FAD/NAD(P)-binding domain"/>
    <property type="match status" value="1"/>
</dbReference>
<dbReference type="AlphaFoldDB" id="A0AAN6XTE8"/>
<comment type="caution">
    <text evidence="6">The sequence shown here is derived from an EMBL/GenBank/DDBJ whole genome shotgun (WGS) entry which is preliminary data.</text>
</comment>
<evidence type="ECO:0000259" key="5">
    <source>
        <dbReference type="Pfam" id="PF01494"/>
    </source>
</evidence>
<accession>A0AAN6XTE8</accession>
<dbReference type="GO" id="GO:0071949">
    <property type="term" value="F:FAD binding"/>
    <property type="evidence" value="ECO:0007669"/>
    <property type="project" value="InterPro"/>
</dbReference>
<evidence type="ECO:0000256" key="2">
    <source>
        <dbReference type="ARBA" id="ARBA00022630"/>
    </source>
</evidence>
<organism evidence="6 7">
    <name type="scientific">Rhypophila decipiens</name>
    <dbReference type="NCBI Taxonomy" id="261697"/>
    <lineage>
        <taxon>Eukaryota</taxon>
        <taxon>Fungi</taxon>
        <taxon>Dikarya</taxon>
        <taxon>Ascomycota</taxon>
        <taxon>Pezizomycotina</taxon>
        <taxon>Sordariomycetes</taxon>
        <taxon>Sordariomycetidae</taxon>
        <taxon>Sordariales</taxon>
        <taxon>Naviculisporaceae</taxon>
        <taxon>Rhypophila</taxon>
    </lineage>
</organism>
<evidence type="ECO:0000313" key="6">
    <source>
        <dbReference type="EMBL" id="KAK4206261.1"/>
    </source>
</evidence>
<dbReference type="PANTHER" id="PTHR46720">
    <property type="entry name" value="HYDROXYLASE, PUTATIVE (AFU_ORTHOLOGUE AFUA_3G01460)-RELATED"/>
    <property type="match status" value="1"/>
</dbReference>
<name>A0AAN6XTE8_9PEZI</name>
<sequence length="402" mass="43649">MAAPQQIRIAIIGGGIGGASLANALMRIPQIHIDVYEARPTFSERGAAVGLSLNARWALEHILPHKEDARRLLAAAGGVPMNSTRIMLGCGPQAGTMIADLGGTGDDDQGGIVHRGSLLRELLAPIPSELLHANKKLVEMQEIELEGRPQVQATFGDGTTDTFDAVLGADGVHSMVRSFVLQDLDPQKHAASPGGFWDCRVLVPYNQARDAIGPEHFEQDRQYAWCGDGAFIMHDILENRSMVQCVISAVEDREAEGLPNGCRKRPLTRELLSKTLHTWLDGPVAKAMIEPQAYSQFGHKSTPTYYRNNVCLVGDAAHATTPWQGAGAGQAFEDAMILGIIDSSRGMGLTFCAKDAELATLDPAAFKARLAGRWDFIFAIGFDRYKRDAKEKLADELARRVQ</sequence>
<comment type="similarity">
    <text evidence="1">Belongs to the paxM FAD-dependent monooxygenase family.</text>
</comment>
<dbReference type="Pfam" id="PF01494">
    <property type="entry name" value="FAD_binding_3"/>
    <property type="match status" value="1"/>
</dbReference>
<evidence type="ECO:0000256" key="1">
    <source>
        <dbReference type="ARBA" id="ARBA00007992"/>
    </source>
</evidence>
<reference evidence="6" key="2">
    <citation type="submission" date="2023-05" db="EMBL/GenBank/DDBJ databases">
        <authorList>
            <consortium name="Lawrence Berkeley National Laboratory"/>
            <person name="Steindorff A."/>
            <person name="Hensen N."/>
            <person name="Bonometti L."/>
            <person name="Westerberg I."/>
            <person name="Brannstrom I.O."/>
            <person name="Guillou S."/>
            <person name="Cros-Aarteil S."/>
            <person name="Calhoun S."/>
            <person name="Haridas S."/>
            <person name="Kuo A."/>
            <person name="Mondo S."/>
            <person name="Pangilinan J."/>
            <person name="Riley R."/>
            <person name="Labutti K."/>
            <person name="Andreopoulos B."/>
            <person name="Lipzen A."/>
            <person name="Chen C."/>
            <person name="Yanf M."/>
            <person name="Daum C."/>
            <person name="Ng V."/>
            <person name="Clum A."/>
            <person name="Ohm R."/>
            <person name="Martin F."/>
            <person name="Silar P."/>
            <person name="Natvig D."/>
            <person name="Lalanne C."/>
            <person name="Gautier V."/>
            <person name="Ament-Velasquez S.L."/>
            <person name="Kruys A."/>
            <person name="Hutchinson M.I."/>
            <person name="Powell A.J."/>
            <person name="Barry K."/>
            <person name="Miller A.N."/>
            <person name="Grigoriev I.V."/>
            <person name="Debuchy R."/>
            <person name="Gladieux P."/>
            <person name="Thoren M.H."/>
            <person name="Johannesson H."/>
        </authorList>
    </citation>
    <scope>NUCLEOTIDE SEQUENCE</scope>
    <source>
        <strain evidence="6">PSN293</strain>
    </source>
</reference>
<reference evidence="6" key="1">
    <citation type="journal article" date="2023" name="Mol. Phylogenet. Evol.">
        <title>Genome-scale phylogeny and comparative genomics of the fungal order Sordariales.</title>
        <authorList>
            <person name="Hensen N."/>
            <person name="Bonometti L."/>
            <person name="Westerberg I."/>
            <person name="Brannstrom I.O."/>
            <person name="Guillou S."/>
            <person name="Cros-Aarteil S."/>
            <person name="Calhoun S."/>
            <person name="Haridas S."/>
            <person name="Kuo A."/>
            <person name="Mondo S."/>
            <person name="Pangilinan J."/>
            <person name="Riley R."/>
            <person name="LaButti K."/>
            <person name="Andreopoulos B."/>
            <person name="Lipzen A."/>
            <person name="Chen C."/>
            <person name="Yan M."/>
            <person name="Daum C."/>
            <person name="Ng V."/>
            <person name="Clum A."/>
            <person name="Steindorff A."/>
            <person name="Ohm R.A."/>
            <person name="Martin F."/>
            <person name="Silar P."/>
            <person name="Natvig D.O."/>
            <person name="Lalanne C."/>
            <person name="Gautier V."/>
            <person name="Ament-Velasquez S.L."/>
            <person name="Kruys A."/>
            <person name="Hutchinson M.I."/>
            <person name="Powell A.J."/>
            <person name="Barry K."/>
            <person name="Miller A.N."/>
            <person name="Grigoriev I.V."/>
            <person name="Debuchy R."/>
            <person name="Gladieux P."/>
            <person name="Hiltunen Thoren M."/>
            <person name="Johannesson H."/>
        </authorList>
    </citation>
    <scope>NUCLEOTIDE SEQUENCE</scope>
    <source>
        <strain evidence="6">PSN293</strain>
    </source>
</reference>
<dbReference type="InterPro" id="IPR002938">
    <property type="entry name" value="FAD-bd"/>
</dbReference>
<keyword evidence="4" id="KW-0560">Oxidoreductase</keyword>
<dbReference type="InterPro" id="IPR036188">
    <property type="entry name" value="FAD/NAD-bd_sf"/>
</dbReference>
<dbReference type="InterPro" id="IPR051104">
    <property type="entry name" value="FAD_monoxygenase"/>
</dbReference>
<dbReference type="PANTHER" id="PTHR46720:SF3">
    <property type="entry name" value="FAD-BINDING DOMAIN-CONTAINING PROTEIN-RELATED"/>
    <property type="match status" value="1"/>
</dbReference>
<dbReference type="Proteomes" id="UP001301769">
    <property type="component" value="Unassembled WGS sequence"/>
</dbReference>
<dbReference type="PRINTS" id="PR00420">
    <property type="entry name" value="RNGMNOXGNASE"/>
</dbReference>
<dbReference type="GO" id="GO:0044550">
    <property type="term" value="P:secondary metabolite biosynthetic process"/>
    <property type="evidence" value="ECO:0007669"/>
    <property type="project" value="TreeGrafter"/>
</dbReference>
<evidence type="ECO:0000313" key="7">
    <source>
        <dbReference type="Proteomes" id="UP001301769"/>
    </source>
</evidence>
<keyword evidence="2" id="KW-0285">Flavoprotein</keyword>
<feature type="domain" description="FAD-binding" evidence="5">
    <location>
        <begin position="157"/>
        <end position="339"/>
    </location>
</feature>
<proteinExistence type="inferred from homology"/>
<gene>
    <name evidence="6" type="ORF">QBC37DRAFT_476981</name>
</gene>
<dbReference type="SUPFAM" id="SSF51905">
    <property type="entry name" value="FAD/NAD(P)-binding domain"/>
    <property type="match status" value="1"/>
</dbReference>
<dbReference type="EMBL" id="MU858456">
    <property type="protein sequence ID" value="KAK4206261.1"/>
    <property type="molecule type" value="Genomic_DNA"/>
</dbReference>
<evidence type="ECO:0000256" key="3">
    <source>
        <dbReference type="ARBA" id="ARBA00022827"/>
    </source>
</evidence>
<keyword evidence="7" id="KW-1185">Reference proteome</keyword>
<dbReference type="GO" id="GO:0016491">
    <property type="term" value="F:oxidoreductase activity"/>
    <property type="evidence" value="ECO:0007669"/>
    <property type="project" value="UniProtKB-KW"/>
</dbReference>